<dbReference type="Proteomes" id="UP000182135">
    <property type="component" value="Unassembled WGS sequence"/>
</dbReference>
<dbReference type="Pfam" id="PF12685">
    <property type="entry name" value="SpoIIIAH"/>
    <property type="match status" value="1"/>
</dbReference>
<proteinExistence type="predicted"/>
<dbReference type="InterPro" id="IPR038503">
    <property type="entry name" value="SpoIIIAH_sf"/>
</dbReference>
<dbReference type="EMBL" id="FOOE01000001">
    <property type="protein sequence ID" value="SFF50022.1"/>
    <property type="molecule type" value="Genomic_DNA"/>
</dbReference>
<accession>A0A1I2J5I1</accession>
<keyword evidence="1" id="KW-0732">Signal</keyword>
<dbReference type="InterPro" id="IPR024232">
    <property type="entry name" value="SpoIIIAH"/>
</dbReference>
<keyword evidence="4" id="KW-1185">Reference proteome</keyword>
<dbReference type="eggNOG" id="ENOG5032YS3">
    <property type="taxonomic scope" value="Bacteria"/>
</dbReference>
<evidence type="ECO:0000313" key="4">
    <source>
        <dbReference type="Proteomes" id="UP000182135"/>
    </source>
</evidence>
<feature type="signal peptide" evidence="1">
    <location>
        <begin position="1"/>
        <end position="22"/>
    </location>
</feature>
<sequence>MNKKQAGIILALLALIVIAGVAATKVNGPMGDVADSDWNFGQTTASVEENKEENYFDEQRTQKITKDSESVEALKTIMNNEKVPSEERASAAKKQEVLITKSNNENRIETTLKTKGFKDVLCIIEEDKVRVIVKSSEELTAQQRQQIQEVATSISKLPMVEIEQKK</sequence>
<evidence type="ECO:0000313" key="5">
    <source>
        <dbReference type="Proteomes" id="UP000246114"/>
    </source>
</evidence>
<dbReference type="STRING" id="1529.SAMN04487885_101155"/>
<reference evidence="2 5" key="2">
    <citation type="submission" date="2018-03" db="EMBL/GenBank/DDBJ databases">
        <title>The uncultured portion of the human microbiome is neutrally assembled.</title>
        <authorList>
            <person name="Jeraldo P."/>
            <person name="Boardman L."/>
            <person name="White B.A."/>
            <person name="Nelson H."/>
            <person name="Goldenfeld N."/>
            <person name="Chia N."/>
        </authorList>
    </citation>
    <scope>NUCLEOTIDE SEQUENCE [LARGE SCALE GENOMIC DNA]</scope>
    <source>
        <strain evidence="2">CIM:MAG 903</strain>
    </source>
</reference>
<dbReference type="OrthoDB" id="1707181at2"/>
<dbReference type="AlphaFoldDB" id="A0A1I2J5I1"/>
<dbReference type="Proteomes" id="UP000246114">
    <property type="component" value="Unassembled WGS sequence"/>
</dbReference>
<dbReference type="RefSeq" id="WP_027638365.1">
    <property type="nucleotide sequence ID" value="NZ_BAAACD010000029.1"/>
</dbReference>
<evidence type="ECO:0000313" key="2">
    <source>
        <dbReference type="EMBL" id="PWL52716.1"/>
    </source>
</evidence>
<feature type="chain" id="PRO_5038217006" evidence="1">
    <location>
        <begin position="23"/>
        <end position="166"/>
    </location>
</feature>
<reference evidence="3 4" key="1">
    <citation type="submission" date="2016-10" db="EMBL/GenBank/DDBJ databases">
        <authorList>
            <person name="de Groot N.N."/>
        </authorList>
    </citation>
    <scope>NUCLEOTIDE SEQUENCE [LARGE SCALE GENOMIC DNA]</scope>
    <source>
        <strain evidence="3 4">NLAE-zl-G419</strain>
    </source>
</reference>
<gene>
    <name evidence="2" type="ORF">DBY38_09440</name>
    <name evidence="3" type="ORF">SAMN04487885_101155</name>
</gene>
<dbReference type="EMBL" id="QAMZ01000045">
    <property type="protein sequence ID" value="PWL52716.1"/>
    <property type="molecule type" value="Genomic_DNA"/>
</dbReference>
<dbReference type="Gene3D" id="1.10.287.4300">
    <property type="entry name" value="Stage III sporulation protein AH-like"/>
    <property type="match status" value="1"/>
</dbReference>
<organism evidence="3 4">
    <name type="scientific">Clostridium cadaveris</name>
    <dbReference type="NCBI Taxonomy" id="1529"/>
    <lineage>
        <taxon>Bacteria</taxon>
        <taxon>Bacillati</taxon>
        <taxon>Bacillota</taxon>
        <taxon>Clostridia</taxon>
        <taxon>Eubacteriales</taxon>
        <taxon>Clostridiaceae</taxon>
        <taxon>Clostridium</taxon>
    </lineage>
</organism>
<evidence type="ECO:0000256" key="1">
    <source>
        <dbReference type="SAM" id="SignalP"/>
    </source>
</evidence>
<protein>
    <submittedName>
        <fullName evidence="3">Stage III sporulation protein AH</fullName>
    </submittedName>
</protein>
<evidence type="ECO:0000313" key="3">
    <source>
        <dbReference type="EMBL" id="SFF50022.1"/>
    </source>
</evidence>
<dbReference type="GeneID" id="90544776"/>
<name>A0A1I2J5I1_9CLOT</name>